<dbReference type="InterPro" id="IPR010767">
    <property type="entry name" value="Phage_CGC-2007_Cje0229"/>
</dbReference>
<dbReference type="EMBL" id="FNIR01000001">
    <property type="protein sequence ID" value="SDN46907.1"/>
    <property type="molecule type" value="Genomic_DNA"/>
</dbReference>
<evidence type="ECO:0000256" key="1">
    <source>
        <dbReference type="SAM" id="Phobius"/>
    </source>
</evidence>
<keyword evidence="1" id="KW-0812">Transmembrane</keyword>
<dbReference type="AlphaFoldDB" id="A0A1H0BMI6"/>
<name>A0A1H0BMI6_9ACTN</name>
<keyword evidence="1" id="KW-0472">Membrane</keyword>
<accession>A0A1H0BMI6</accession>
<organism evidence="2 3">
    <name type="scientific">Klenkia soli</name>
    <dbReference type="NCBI Taxonomy" id="1052260"/>
    <lineage>
        <taxon>Bacteria</taxon>
        <taxon>Bacillati</taxon>
        <taxon>Actinomycetota</taxon>
        <taxon>Actinomycetes</taxon>
        <taxon>Geodermatophilales</taxon>
        <taxon>Geodermatophilaceae</taxon>
        <taxon>Klenkia</taxon>
    </lineage>
</organism>
<feature type="transmembrane region" description="Helical" evidence="1">
    <location>
        <begin position="129"/>
        <end position="154"/>
    </location>
</feature>
<gene>
    <name evidence="2" type="ORF">SAMN05660199_00064</name>
</gene>
<evidence type="ECO:0000313" key="3">
    <source>
        <dbReference type="Proteomes" id="UP000199088"/>
    </source>
</evidence>
<keyword evidence="3" id="KW-1185">Reference proteome</keyword>
<keyword evidence="1" id="KW-1133">Transmembrane helix</keyword>
<evidence type="ECO:0000313" key="2">
    <source>
        <dbReference type="EMBL" id="SDN46907.1"/>
    </source>
</evidence>
<dbReference type="RefSeq" id="WP_242653659.1">
    <property type="nucleotide sequence ID" value="NZ_FNIR01000001.1"/>
</dbReference>
<proteinExistence type="predicted"/>
<protein>
    <recommendedName>
        <fullName evidence="4">DUF1353 domain-containing protein</fullName>
    </recommendedName>
</protein>
<sequence>MPFVTRPHVEQLADRRWRLTEPLVYRGRQEEWVVPTGFVTDFASVPVPVRWLIPADGPWTAAAIVHDWFCTVGIAAGAITSRDADGVFRRMCRELGTPVLRRWLMWAGVRWGALANPVRRPGFARDLPAVLGVSVLAVPLVVPVSLVVGVGLAVDAVVDRALTLALRLLRRPADPAGPWLDERVGAPQSSPDNR</sequence>
<dbReference type="Pfam" id="PF07087">
    <property type="entry name" value="DUF1353"/>
    <property type="match status" value="1"/>
</dbReference>
<evidence type="ECO:0008006" key="4">
    <source>
        <dbReference type="Google" id="ProtNLM"/>
    </source>
</evidence>
<dbReference type="Proteomes" id="UP000199088">
    <property type="component" value="Unassembled WGS sequence"/>
</dbReference>
<reference evidence="3" key="1">
    <citation type="submission" date="2016-10" db="EMBL/GenBank/DDBJ databases">
        <authorList>
            <person name="Varghese N."/>
            <person name="Submissions S."/>
        </authorList>
    </citation>
    <scope>NUCLEOTIDE SEQUENCE [LARGE SCALE GENOMIC DNA]</scope>
    <source>
        <strain evidence="3">DSM 45843</strain>
    </source>
</reference>
<dbReference type="STRING" id="1052260.SAMN05660199_00064"/>